<proteinExistence type="predicted"/>
<accession>A0ABY5HKQ9</accession>
<feature type="compositionally biased region" description="Basic and acidic residues" evidence="1">
    <location>
        <begin position="93"/>
        <end position="115"/>
    </location>
</feature>
<evidence type="ECO:0000313" key="3">
    <source>
        <dbReference type="EMBL" id="UTW11541.1"/>
    </source>
</evidence>
<evidence type="ECO:0000313" key="4">
    <source>
        <dbReference type="Proteomes" id="UP001058461"/>
    </source>
</evidence>
<dbReference type="Proteomes" id="UP001058461">
    <property type="component" value="Chromosome"/>
</dbReference>
<evidence type="ECO:0000256" key="2">
    <source>
        <dbReference type="SAM" id="SignalP"/>
    </source>
</evidence>
<feature type="region of interest" description="Disordered" evidence="1">
    <location>
        <begin position="65"/>
        <end position="122"/>
    </location>
</feature>
<keyword evidence="2" id="KW-0732">Signal</keyword>
<feature type="compositionally biased region" description="Basic residues" evidence="1">
    <location>
        <begin position="65"/>
        <end position="92"/>
    </location>
</feature>
<feature type="signal peptide" evidence="2">
    <location>
        <begin position="1"/>
        <end position="22"/>
    </location>
</feature>
<evidence type="ECO:0000256" key="1">
    <source>
        <dbReference type="SAM" id="MobiDB-lite"/>
    </source>
</evidence>
<sequence>MKIRLLGAGVLALSLIASPSQADVDVGIFLGGGAAIHGNGFSLYLGGPYAYVPFGYSRPRYAHPRRYHAPPRHYAPPRHHKPPRHHYRHRHYDRSPGYRHGFSDHGGRRHYDNGRSYRRSGAVDYRRTQARGAWRDGNRQYFRDGDRRRH</sequence>
<feature type="chain" id="PRO_5045425622" evidence="2">
    <location>
        <begin position="23"/>
        <end position="150"/>
    </location>
</feature>
<reference evidence="3" key="1">
    <citation type="submission" date="2021-04" db="EMBL/GenBank/DDBJ databases">
        <title>Oceanospirillales bacteria with DddD are important DMSP degraders in coastal seawater.</title>
        <authorList>
            <person name="Liu J."/>
        </authorList>
    </citation>
    <scope>NUCLEOTIDE SEQUENCE</scope>
    <source>
        <strain evidence="3">D13-1</strain>
    </source>
</reference>
<keyword evidence="4" id="KW-1185">Reference proteome</keyword>
<dbReference type="EMBL" id="CP073347">
    <property type="protein sequence ID" value="UTW11541.1"/>
    <property type="molecule type" value="Genomic_DNA"/>
</dbReference>
<name>A0ABY5HKQ9_9GAMM</name>
<gene>
    <name evidence="3" type="ORF">KDW95_20170</name>
</gene>
<organism evidence="3 4">
    <name type="scientific">Marinobacterium rhizophilum</name>
    <dbReference type="NCBI Taxonomy" id="420402"/>
    <lineage>
        <taxon>Bacteria</taxon>
        <taxon>Pseudomonadati</taxon>
        <taxon>Pseudomonadota</taxon>
        <taxon>Gammaproteobacteria</taxon>
        <taxon>Oceanospirillales</taxon>
        <taxon>Oceanospirillaceae</taxon>
        <taxon>Marinobacterium</taxon>
    </lineage>
</organism>
<protein>
    <submittedName>
        <fullName evidence="3">Uncharacterized protein</fullName>
    </submittedName>
</protein>
<dbReference type="RefSeq" id="WP_255853579.1">
    <property type="nucleotide sequence ID" value="NZ_CP073347.1"/>
</dbReference>